<reference evidence="7" key="1">
    <citation type="journal article" date="2021" name="PeerJ">
        <title>Extensive microbial diversity within the chicken gut microbiome revealed by metagenomics and culture.</title>
        <authorList>
            <person name="Gilroy R."/>
            <person name="Ravi A."/>
            <person name="Getino M."/>
            <person name="Pursley I."/>
            <person name="Horton D.L."/>
            <person name="Alikhan N.F."/>
            <person name="Baker D."/>
            <person name="Gharbi K."/>
            <person name="Hall N."/>
            <person name="Watson M."/>
            <person name="Adriaenssens E.M."/>
            <person name="Foster-Nyarko E."/>
            <person name="Jarju S."/>
            <person name="Secka A."/>
            <person name="Antonio M."/>
            <person name="Oren A."/>
            <person name="Chaudhuri R.R."/>
            <person name="La Ragione R."/>
            <person name="Hildebrand F."/>
            <person name="Pallen M.J."/>
        </authorList>
    </citation>
    <scope>NUCLEOTIDE SEQUENCE</scope>
    <source>
        <strain evidence="7">G4-2901</strain>
    </source>
</reference>
<dbReference type="AlphaFoldDB" id="A0A948WXF8"/>
<proteinExistence type="predicted"/>
<dbReference type="InterPro" id="IPR006977">
    <property type="entry name" value="Yip1_dom"/>
</dbReference>
<feature type="transmembrane region" description="Helical" evidence="5">
    <location>
        <begin position="36"/>
        <end position="55"/>
    </location>
</feature>
<protein>
    <submittedName>
        <fullName evidence="7">DUF1282 family protein</fullName>
    </submittedName>
</protein>
<comment type="caution">
    <text evidence="7">The sequence shown here is derived from an EMBL/GenBank/DDBJ whole genome shotgun (WGS) entry which is preliminary data.</text>
</comment>
<keyword evidence="2 5" id="KW-0812">Transmembrane</keyword>
<feature type="transmembrane region" description="Helical" evidence="5">
    <location>
        <begin position="67"/>
        <end position="89"/>
    </location>
</feature>
<dbReference type="Pfam" id="PF04893">
    <property type="entry name" value="Yip1"/>
    <property type="match status" value="1"/>
</dbReference>
<keyword evidence="4 5" id="KW-0472">Membrane</keyword>
<feature type="domain" description="Yip1" evidence="6">
    <location>
        <begin position="13"/>
        <end position="173"/>
    </location>
</feature>
<sequence length="189" mass="21365">MNYKDLLSRTLFILSSPAKAWEQIASENDVKSVLPAFVYPLIGLCGVCEFIGTFFGKEFIPDVFQLALTHCCAVAVALFGGFFLSSYLIEKMLQKWFATTLSKDMITVFVAYSMTVKFVLDMLSSLLSLKLLLVILQIYTLFVVFEGTRRFLKIREDKVTLFTLVATIIILLCPSIIELVFNKLSVTLR</sequence>
<feature type="transmembrane region" description="Helical" evidence="5">
    <location>
        <begin position="127"/>
        <end position="147"/>
    </location>
</feature>
<evidence type="ECO:0000259" key="6">
    <source>
        <dbReference type="Pfam" id="PF04893"/>
    </source>
</evidence>
<organism evidence="7 8">
    <name type="scientific">Candidatus Phocaeicola faecigallinarum</name>
    <dbReference type="NCBI Taxonomy" id="2838732"/>
    <lineage>
        <taxon>Bacteria</taxon>
        <taxon>Pseudomonadati</taxon>
        <taxon>Bacteroidota</taxon>
        <taxon>Bacteroidia</taxon>
        <taxon>Bacteroidales</taxon>
        <taxon>Bacteroidaceae</taxon>
        <taxon>Phocaeicola</taxon>
    </lineage>
</organism>
<dbReference type="GO" id="GO:0016020">
    <property type="term" value="C:membrane"/>
    <property type="evidence" value="ECO:0007669"/>
    <property type="project" value="UniProtKB-SubCell"/>
</dbReference>
<dbReference type="EMBL" id="JAHLFW010000062">
    <property type="protein sequence ID" value="MBU3838021.1"/>
    <property type="molecule type" value="Genomic_DNA"/>
</dbReference>
<evidence type="ECO:0000256" key="2">
    <source>
        <dbReference type="ARBA" id="ARBA00022692"/>
    </source>
</evidence>
<evidence type="ECO:0000313" key="7">
    <source>
        <dbReference type="EMBL" id="MBU3838021.1"/>
    </source>
</evidence>
<evidence type="ECO:0000313" key="8">
    <source>
        <dbReference type="Proteomes" id="UP000783796"/>
    </source>
</evidence>
<dbReference type="Proteomes" id="UP000783796">
    <property type="component" value="Unassembled WGS sequence"/>
</dbReference>
<evidence type="ECO:0000256" key="4">
    <source>
        <dbReference type="ARBA" id="ARBA00023136"/>
    </source>
</evidence>
<evidence type="ECO:0000256" key="5">
    <source>
        <dbReference type="SAM" id="Phobius"/>
    </source>
</evidence>
<evidence type="ECO:0000256" key="3">
    <source>
        <dbReference type="ARBA" id="ARBA00022989"/>
    </source>
</evidence>
<comment type="subcellular location">
    <subcellularLocation>
        <location evidence="1">Membrane</location>
        <topology evidence="1">Multi-pass membrane protein</topology>
    </subcellularLocation>
</comment>
<accession>A0A948WXF8</accession>
<reference evidence="7" key="2">
    <citation type="submission" date="2021-04" db="EMBL/GenBank/DDBJ databases">
        <authorList>
            <person name="Gilroy R."/>
        </authorList>
    </citation>
    <scope>NUCLEOTIDE SEQUENCE</scope>
    <source>
        <strain evidence="7">G4-2901</strain>
    </source>
</reference>
<feature type="transmembrane region" description="Helical" evidence="5">
    <location>
        <begin position="159"/>
        <end position="181"/>
    </location>
</feature>
<name>A0A948WXF8_9BACT</name>
<gene>
    <name evidence="7" type="ORF">H9777_06850</name>
</gene>
<keyword evidence="3 5" id="KW-1133">Transmembrane helix</keyword>
<evidence type="ECO:0000256" key="1">
    <source>
        <dbReference type="ARBA" id="ARBA00004141"/>
    </source>
</evidence>